<gene>
    <name evidence="2" type="ORF">SAMN04489806_2864</name>
</gene>
<accession>A0A1H4QN04</accession>
<feature type="domain" description="AB hydrolase-1" evidence="1">
    <location>
        <begin position="168"/>
        <end position="284"/>
    </location>
</feature>
<dbReference type="InterPro" id="IPR052920">
    <property type="entry name" value="DNA-binding_regulatory"/>
</dbReference>
<reference evidence="2 3" key="1">
    <citation type="submission" date="2016-10" db="EMBL/GenBank/DDBJ databases">
        <authorList>
            <person name="de Groot N.N."/>
        </authorList>
    </citation>
    <scope>NUCLEOTIDE SEQUENCE [LARGE SCALE GENOMIC DNA]</scope>
    <source>
        <strain evidence="2 3">DSM 21799</strain>
    </source>
</reference>
<dbReference type="EMBL" id="FNRY01000001">
    <property type="protein sequence ID" value="SEC20932.1"/>
    <property type="molecule type" value="Genomic_DNA"/>
</dbReference>
<dbReference type="Proteomes" id="UP000199183">
    <property type="component" value="Unassembled WGS sequence"/>
</dbReference>
<dbReference type="Gene3D" id="3.40.50.1820">
    <property type="entry name" value="alpha/beta hydrolase"/>
    <property type="match status" value="1"/>
</dbReference>
<protein>
    <recommendedName>
        <fullName evidence="1">AB hydrolase-1 domain-containing protein</fullName>
    </recommendedName>
</protein>
<dbReference type="STRING" id="640635.SAMN04489806_2864"/>
<dbReference type="PANTHER" id="PTHR43358">
    <property type="entry name" value="ALPHA/BETA-HYDROLASE"/>
    <property type="match status" value="1"/>
</dbReference>
<dbReference type="InterPro" id="IPR000073">
    <property type="entry name" value="AB_hydrolase_1"/>
</dbReference>
<dbReference type="AlphaFoldDB" id="A0A1H4QN04"/>
<dbReference type="InterPro" id="IPR029058">
    <property type="entry name" value="AB_hydrolase_fold"/>
</dbReference>
<keyword evidence="3" id="KW-1185">Reference proteome</keyword>
<proteinExistence type="predicted"/>
<dbReference type="SUPFAM" id="SSF53474">
    <property type="entry name" value="alpha/beta-Hydrolases"/>
    <property type="match status" value="1"/>
</dbReference>
<evidence type="ECO:0000313" key="3">
    <source>
        <dbReference type="Proteomes" id="UP000199183"/>
    </source>
</evidence>
<name>A0A1H4QN04_9MICO</name>
<evidence type="ECO:0000259" key="1">
    <source>
        <dbReference type="Pfam" id="PF00561"/>
    </source>
</evidence>
<sequence length="400" mass="43551">MNRPCHAGQRQRRLPVAGILGASAALAAGLFGAVVTAVARRVVIPVPTRPLDARVLSAAPRQRTITLAATPDTLLPGRYGLWVPGSERYHRLGPVLERTTQTVTRELIEDDEVSRIVPGPASFSGWYFRHPAELGLEFADVMIETELGDAPAWRFPAPEPSADAPWAILVHGRGVQRPEVLRAVPVLHAAGYECLVVSYRNDGEAPASADGRYGLGATEWRDVDAALAYAAEHGAPRVVLMGWSMGGAIVLQTAQRSIHDSIVDGVILDSPVVDWRSVLRFQAKASRIPPLVRDTAMWLIGSRAGRLLTGLRHPIDLDRLDRVAHAGELHHPVLILHSDDDGFVPSDASHALAEARPDLVTLVTFSVARHTKLWNFAPERWSDAISEWLARLNETARSAT</sequence>
<organism evidence="2 3">
    <name type="scientific">Paramicrobacterium humi</name>
    <dbReference type="NCBI Taxonomy" id="640635"/>
    <lineage>
        <taxon>Bacteria</taxon>
        <taxon>Bacillati</taxon>
        <taxon>Actinomycetota</taxon>
        <taxon>Actinomycetes</taxon>
        <taxon>Micrococcales</taxon>
        <taxon>Microbacteriaceae</taxon>
        <taxon>Paramicrobacterium</taxon>
    </lineage>
</organism>
<dbReference type="GO" id="GO:0003824">
    <property type="term" value="F:catalytic activity"/>
    <property type="evidence" value="ECO:0007669"/>
    <property type="project" value="UniProtKB-ARBA"/>
</dbReference>
<dbReference type="OrthoDB" id="8111537at2"/>
<dbReference type="PANTHER" id="PTHR43358:SF4">
    <property type="entry name" value="ALPHA_BETA HYDROLASE FOLD-1 DOMAIN-CONTAINING PROTEIN"/>
    <property type="match status" value="1"/>
</dbReference>
<dbReference type="Pfam" id="PF00561">
    <property type="entry name" value="Abhydrolase_1"/>
    <property type="match status" value="1"/>
</dbReference>
<evidence type="ECO:0000313" key="2">
    <source>
        <dbReference type="EMBL" id="SEC20932.1"/>
    </source>
</evidence>